<sequence>MYWVDNDKVLKLFSYLIDVSSIVANMDLARTKLPVPPVLRYGLSGNCSWSVFLTPISPPLCENGSLGLSHNDLIPRNLLRVVDMSAGMITSIVDWDTCTPIFTGGEYARAVSEHSKYPASAVPGQQNIFLVLLRHRTGDEILLGCSDRNPARRRKWPLVTSKSSQIFSPPVTDPRYQSFSRQKIHPIHSHTPALEYDT</sequence>
<protein>
    <submittedName>
        <fullName evidence="1">Uncharacterized protein</fullName>
    </submittedName>
</protein>
<dbReference type="Proteomes" id="UP000518752">
    <property type="component" value="Unassembled WGS sequence"/>
</dbReference>
<evidence type="ECO:0000313" key="2">
    <source>
        <dbReference type="Proteomes" id="UP000518752"/>
    </source>
</evidence>
<reference evidence="1 2" key="1">
    <citation type="journal article" date="2020" name="ISME J.">
        <title>Uncovering the hidden diversity of litter-decomposition mechanisms in mushroom-forming fungi.</title>
        <authorList>
            <person name="Floudas D."/>
            <person name="Bentzer J."/>
            <person name="Ahren D."/>
            <person name="Johansson T."/>
            <person name="Persson P."/>
            <person name="Tunlid A."/>
        </authorList>
    </citation>
    <scope>NUCLEOTIDE SEQUENCE [LARGE SCALE GENOMIC DNA]</scope>
    <source>
        <strain evidence="1 2">CBS 406.79</strain>
    </source>
</reference>
<accession>A0A8H5MC81</accession>
<evidence type="ECO:0000313" key="1">
    <source>
        <dbReference type="EMBL" id="KAF5389150.1"/>
    </source>
</evidence>
<comment type="caution">
    <text evidence="1">The sequence shown here is derived from an EMBL/GenBank/DDBJ whole genome shotgun (WGS) entry which is preliminary data.</text>
</comment>
<organism evidence="1 2">
    <name type="scientific">Collybiopsis confluens</name>
    <dbReference type="NCBI Taxonomy" id="2823264"/>
    <lineage>
        <taxon>Eukaryota</taxon>
        <taxon>Fungi</taxon>
        <taxon>Dikarya</taxon>
        <taxon>Basidiomycota</taxon>
        <taxon>Agaricomycotina</taxon>
        <taxon>Agaricomycetes</taxon>
        <taxon>Agaricomycetidae</taxon>
        <taxon>Agaricales</taxon>
        <taxon>Marasmiineae</taxon>
        <taxon>Omphalotaceae</taxon>
        <taxon>Collybiopsis</taxon>
    </lineage>
</organism>
<dbReference type="OrthoDB" id="4062651at2759"/>
<dbReference type="AlphaFoldDB" id="A0A8H5MC81"/>
<gene>
    <name evidence="1" type="ORF">D9757_004962</name>
</gene>
<keyword evidence="2" id="KW-1185">Reference proteome</keyword>
<proteinExistence type="predicted"/>
<name>A0A8H5MC81_9AGAR</name>
<dbReference type="EMBL" id="JAACJN010000024">
    <property type="protein sequence ID" value="KAF5389150.1"/>
    <property type="molecule type" value="Genomic_DNA"/>
</dbReference>